<reference evidence="1" key="1">
    <citation type="submission" date="2018-02" db="EMBL/GenBank/DDBJ databases">
        <title>Rhizophora mucronata_Transcriptome.</title>
        <authorList>
            <person name="Meera S.P."/>
            <person name="Sreeshan A."/>
            <person name="Augustine A."/>
        </authorList>
    </citation>
    <scope>NUCLEOTIDE SEQUENCE</scope>
    <source>
        <tissue evidence="1">Leaf</tissue>
    </source>
</reference>
<dbReference type="AlphaFoldDB" id="A0A2P2ME22"/>
<proteinExistence type="predicted"/>
<name>A0A2P2ME22_RHIMU</name>
<organism evidence="1">
    <name type="scientific">Rhizophora mucronata</name>
    <name type="common">Asiatic mangrove</name>
    <dbReference type="NCBI Taxonomy" id="61149"/>
    <lineage>
        <taxon>Eukaryota</taxon>
        <taxon>Viridiplantae</taxon>
        <taxon>Streptophyta</taxon>
        <taxon>Embryophyta</taxon>
        <taxon>Tracheophyta</taxon>
        <taxon>Spermatophyta</taxon>
        <taxon>Magnoliopsida</taxon>
        <taxon>eudicotyledons</taxon>
        <taxon>Gunneridae</taxon>
        <taxon>Pentapetalae</taxon>
        <taxon>rosids</taxon>
        <taxon>fabids</taxon>
        <taxon>Malpighiales</taxon>
        <taxon>Rhizophoraceae</taxon>
        <taxon>Rhizophora</taxon>
    </lineage>
</organism>
<protein>
    <submittedName>
        <fullName evidence="1">Uncharacterized protein</fullName>
    </submittedName>
</protein>
<accession>A0A2P2ME22</accession>
<sequence length="54" mass="6160">MTVGRINRKLGAVSVICTYIYIHAHLETSKTSSFYASLIQRKLPPLEPRLYPIL</sequence>
<evidence type="ECO:0000313" key="1">
    <source>
        <dbReference type="EMBL" id="MBX28463.1"/>
    </source>
</evidence>
<dbReference type="EMBL" id="GGEC01047979">
    <property type="protein sequence ID" value="MBX28463.1"/>
    <property type="molecule type" value="Transcribed_RNA"/>
</dbReference>